<dbReference type="Proteomes" id="UP001408356">
    <property type="component" value="Unassembled WGS sequence"/>
</dbReference>
<evidence type="ECO:0000313" key="2">
    <source>
        <dbReference type="EMBL" id="KAK9417329.1"/>
    </source>
</evidence>
<comment type="caution">
    <text evidence="2">The sequence shown here is derived from an EMBL/GenBank/DDBJ whole genome shotgun (WGS) entry which is preliminary data.</text>
</comment>
<evidence type="ECO:0000259" key="1">
    <source>
        <dbReference type="Pfam" id="PF01323"/>
    </source>
</evidence>
<dbReference type="InterPro" id="IPR001853">
    <property type="entry name" value="DSBA-like_thioredoxin_dom"/>
</dbReference>
<dbReference type="Gene3D" id="3.40.30.10">
    <property type="entry name" value="Glutaredoxin"/>
    <property type="match status" value="1"/>
</dbReference>
<organism evidence="2 3">
    <name type="scientific">Seiridium unicorne</name>
    <dbReference type="NCBI Taxonomy" id="138068"/>
    <lineage>
        <taxon>Eukaryota</taxon>
        <taxon>Fungi</taxon>
        <taxon>Dikarya</taxon>
        <taxon>Ascomycota</taxon>
        <taxon>Pezizomycotina</taxon>
        <taxon>Sordariomycetes</taxon>
        <taxon>Xylariomycetidae</taxon>
        <taxon>Amphisphaeriales</taxon>
        <taxon>Sporocadaceae</taxon>
        <taxon>Seiridium</taxon>
    </lineage>
</organism>
<dbReference type="SUPFAM" id="SSF52833">
    <property type="entry name" value="Thioredoxin-like"/>
    <property type="match status" value="1"/>
</dbReference>
<keyword evidence="3" id="KW-1185">Reference proteome</keyword>
<gene>
    <name evidence="2" type="ORF">SUNI508_08909</name>
</gene>
<dbReference type="PANTHER" id="PTHR13887">
    <property type="entry name" value="GLUTATHIONE S-TRANSFERASE KAPPA"/>
    <property type="match status" value="1"/>
</dbReference>
<dbReference type="Pfam" id="PF01323">
    <property type="entry name" value="DSBA"/>
    <property type="match status" value="1"/>
</dbReference>
<protein>
    <submittedName>
        <fullName evidence="2">DSBA-like thioredoxin domain-containing protein</fullName>
    </submittedName>
</protein>
<name>A0ABR2USM4_9PEZI</name>
<accession>A0ABR2USM4</accession>
<dbReference type="PANTHER" id="PTHR13887:SF41">
    <property type="entry name" value="THIOREDOXIN SUPERFAMILY PROTEIN"/>
    <property type="match status" value="1"/>
</dbReference>
<dbReference type="InterPro" id="IPR036249">
    <property type="entry name" value="Thioredoxin-like_sf"/>
</dbReference>
<sequence length="229" mass="25501">MTHFNIKVISDPVCPFCYLGKTRLDKGIELYRKVYPGGKDDTFNISWAAFYLDPGAPQVGIPLLERMEQRFGREKVPMILEGLRKQGLQNGVNFSTESKIGNTRNAHRLIQLAKTKGNETENQVIMELFKAYFEDGGDITSFETLIGAAVKAGLDENETEGWLESGKGGEAVDREVDEAYTKGLNGVPQFTFQAKWQVDGAQDPKDFFDAIVAAREGRSLDSFDSKLCT</sequence>
<reference evidence="2 3" key="1">
    <citation type="journal article" date="2024" name="J. Plant Pathol.">
        <title>Sequence and assembly of the genome of Seiridium unicorne, isolate CBS 538.82, causal agent of cypress canker disease.</title>
        <authorList>
            <person name="Scali E."/>
            <person name="Rocca G.D."/>
            <person name="Danti R."/>
            <person name="Garbelotto M."/>
            <person name="Barberini S."/>
            <person name="Baroncelli R."/>
            <person name="Emiliani G."/>
        </authorList>
    </citation>
    <scope>NUCLEOTIDE SEQUENCE [LARGE SCALE GENOMIC DNA]</scope>
    <source>
        <strain evidence="2 3">BM-138-508</strain>
    </source>
</reference>
<dbReference type="CDD" id="cd03024">
    <property type="entry name" value="DsbA_FrnE"/>
    <property type="match status" value="1"/>
</dbReference>
<proteinExistence type="predicted"/>
<dbReference type="EMBL" id="JARVKF010000399">
    <property type="protein sequence ID" value="KAK9417329.1"/>
    <property type="molecule type" value="Genomic_DNA"/>
</dbReference>
<evidence type="ECO:0000313" key="3">
    <source>
        <dbReference type="Proteomes" id="UP001408356"/>
    </source>
</evidence>
<feature type="domain" description="DSBA-like thioredoxin" evidence="1">
    <location>
        <begin position="6"/>
        <end position="211"/>
    </location>
</feature>